<organism evidence="1 2">
    <name type="scientific">Gigaspora margarita</name>
    <dbReference type="NCBI Taxonomy" id="4874"/>
    <lineage>
        <taxon>Eukaryota</taxon>
        <taxon>Fungi</taxon>
        <taxon>Fungi incertae sedis</taxon>
        <taxon>Mucoromycota</taxon>
        <taxon>Glomeromycotina</taxon>
        <taxon>Glomeromycetes</taxon>
        <taxon>Diversisporales</taxon>
        <taxon>Gigasporaceae</taxon>
        <taxon>Gigaspora</taxon>
    </lineage>
</organism>
<evidence type="ECO:0000313" key="1">
    <source>
        <dbReference type="EMBL" id="CAG8839318.1"/>
    </source>
</evidence>
<sequence length="230" mass="25276">MANPYLAWSLSDDFSIYINPSSVWSYGYKNDVAGPLTLFTHLQPETSNKSIYAWFEAGVSWETGGHWLGVYYNTKTTNTNIGYPYKQNITFPPHGVGMSPEYDGKYSVARFTAPMDGIYSLTATFIHICIDSNVINAHTNGQIIHNDLDSLFYTDIFGMGDAKLYNSDKSINLKANDTIDFIVGVGSDNFLGDMTNVNAYIRLLQKNATTGINSTTIIGSMVGIAIGVAL</sequence>
<protein>
    <submittedName>
        <fullName evidence="1">30825_t:CDS:1</fullName>
    </submittedName>
</protein>
<accession>A0ABN7WSH1</accession>
<keyword evidence="2" id="KW-1185">Reference proteome</keyword>
<dbReference type="EMBL" id="CAJVQB010060157">
    <property type="protein sequence ID" value="CAG8839318.1"/>
    <property type="molecule type" value="Genomic_DNA"/>
</dbReference>
<proteinExistence type="predicted"/>
<comment type="caution">
    <text evidence="1">The sequence shown here is derived from an EMBL/GenBank/DDBJ whole genome shotgun (WGS) entry which is preliminary data.</text>
</comment>
<gene>
    <name evidence="1" type="ORF">GMARGA_LOCUS34392</name>
</gene>
<reference evidence="1 2" key="1">
    <citation type="submission" date="2021-06" db="EMBL/GenBank/DDBJ databases">
        <authorList>
            <person name="Kallberg Y."/>
            <person name="Tangrot J."/>
            <person name="Rosling A."/>
        </authorList>
    </citation>
    <scope>NUCLEOTIDE SEQUENCE [LARGE SCALE GENOMIC DNA]</scope>
    <source>
        <strain evidence="1 2">120-4 pot B 10/14</strain>
    </source>
</reference>
<name>A0ABN7WSH1_GIGMA</name>
<evidence type="ECO:0000313" key="2">
    <source>
        <dbReference type="Proteomes" id="UP000789901"/>
    </source>
</evidence>
<feature type="non-terminal residue" evidence="1">
    <location>
        <position position="230"/>
    </location>
</feature>
<dbReference type="Proteomes" id="UP000789901">
    <property type="component" value="Unassembled WGS sequence"/>
</dbReference>